<sequence length="124" mass="13223">MPSARRRLADENGILPTLPRHGFRLIHAEAMTVAEPAQRFRVARMVMRLNGAGLSTLILTAPGCRVIELSAEGERDLPAHVRQLSAGCRHDYATARLEGDGTDAYRIAPADLLAALAAAGARAG</sequence>
<evidence type="ECO:0000313" key="3">
    <source>
        <dbReference type="Proteomes" id="UP000831327"/>
    </source>
</evidence>
<evidence type="ECO:0000313" key="2">
    <source>
        <dbReference type="EMBL" id="BDG72504.1"/>
    </source>
</evidence>
<keyword evidence="3" id="KW-1185">Reference proteome</keyword>
<proteinExistence type="predicted"/>
<feature type="domain" description="Glycosyltransferase 61 catalytic" evidence="1">
    <location>
        <begin position="3"/>
        <end position="67"/>
    </location>
</feature>
<dbReference type="EMBL" id="AP025637">
    <property type="protein sequence ID" value="BDG72504.1"/>
    <property type="molecule type" value="Genomic_DNA"/>
</dbReference>
<evidence type="ECO:0000259" key="1">
    <source>
        <dbReference type="Pfam" id="PF04577"/>
    </source>
</evidence>
<name>A0ABN6P1F3_9PROT</name>
<dbReference type="InterPro" id="IPR049625">
    <property type="entry name" value="Glyco_transf_61_cat"/>
</dbReference>
<dbReference type="Proteomes" id="UP000831327">
    <property type="component" value="Chromosome"/>
</dbReference>
<dbReference type="RefSeq" id="WP_244459704.1">
    <property type="nucleotide sequence ID" value="NZ_AP025637.1"/>
</dbReference>
<dbReference type="Pfam" id="PF04577">
    <property type="entry name" value="Glyco_transf_61"/>
    <property type="match status" value="1"/>
</dbReference>
<reference evidence="2 3" key="1">
    <citation type="journal article" date="2016" name="Microbes Environ.">
        <title>Phylogenetically diverse aerobic anoxygenic phototrophic bacteria isolated from epilithic biofilms in Tama river, Japan.</title>
        <authorList>
            <person name="Hirose S."/>
            <person name="Matsuura K."/>
            <person name="Haruta S."/>
        </authorList>
    </citation>
    <scope>NUCLEOTIDE SEQUENCE [LARGE SCALE GENOMIC DNA]</scope>
    <source>
        <strain evidence="2 3">S08</strain>
    </source>
</reference>
<accession>A0ABN6P1F3</accession>
<organism evidence="2 3">
    <name type="scientific">Roseomonas fluvialis</name>
    <dbReference type="NCBI Taxonomy" id="1750527"/>
    <lineage>
        <taxon>Bacteria</taxon>
        <taxon>Pseudomonadati</taxon>
        <taxon>Pseudomonadota</taxon>
        <taxon>Alphaproteobacteria</taxon>
        <taxon>Acetobacterales</taxon>
        <taxon>Roseomonadaceae</taxon>
        <taxon>Roseomonas</taxon>
    </lineage>
</organism>
<gene>
    <name evidence="2" type="ORF">Rmf_24330</name>
</gene>
<protein>
    <recommendedName>
        <fullName evidence="1">Glycosyltransferase 61 catalytic domain-containing protein</fullName>
    </recommendedName>
</protein>